<dbReference type="FunFam" id="3.30.160.60:FF:000110">
    <property type="entry name" value="Zinc finger protein-like"/>
    <property type="match status" value="1"/>
</dbReference>
<dbReference type="AlphaFoldDB" id="A0AAD8ZNP5"/>
<keyword evidence="5" id="KW-0862">Zinc</keyword>
<dbReference type="Gene3D" id="3.30.160.60">
    <property type="entry name" value="Classic Zinc Finger"/>
    <property type="match status" value="7"/>
</dbReference>
<keyword evidence="2" id="KW-0479">Metal-binding</keyword>
<feature type="domain" description="C2H2-type" evidence="8">
    <location>
        <begin position="294"/>
        <end position="321"/>
    </location>
</feature>
<dbReference type="GO" id="GO:0005634">
    <property type="term" value="C:nucleus"/>
    <property type="evidence" value="ECO:0007669"/>
    <property type="project" value="UniProtKB-SubCell"/>
</dbReference>
<feature type="domain" description="C2H2-type" evidence="8">
    <location>
        <begin position="238"/>
        <end position="265"/>
    </location>
</feature>
<comment type="caution">
    <text evidence="9">The sequence shown here is derived from an EMBL/GenBank/DDBJ whole genome shotgun (WGS) entry which is preliminary data.</text>
</comment>
<dbReference type="Pfam" id="PF00096">
    <property type="entry name" value="zf-C2H2"/>
    <property type="match status" value="5"/>
</dbReference>
<dbReference type="PROSITE" id="PS00028">
    <property type="entry name" value="ZINC_FINGER_C2H2_1"/>
    <property type="match status" value="5"/>
</dbReference>
<evidence type="ECO:0000313" key="10">
    <source>
        <dbReference type="Proteomes" id="UP001239994"/>
    </source>
</evidence>
<dbReference type="FunFam" id="3.30.160.60:FF:002343">
    <property type="entry name" value="Zinc finger protein 33A"/>
    <property type="match status" value="1"/>
</dbReference>
<dbReference type="GO" id="GO:0000981">
    <property type="term" value="F:DNA-binding transcription factor activity, RNA polymerase II-specific"/>
    <property type="evidence" value="ECO:0007669"/>
    <property type="project" value="TreeGrafter"/>
</dbReference>
<dbReference type="PANTHER" id="PTHR23226">
    <property type="entry name" value="ZINC FINGER AND SCAN DOMAIN-CONTAINING"/>
    <property type="match status" value="1"/>
</dbReference>
<dbReference type="PANTHER" id="PTHR23226:SF416">
    <property type="entry name" value="FI01424P"/>
    <property type="match status" value="1"/>
</dbReference>
<dbReference type="Proteomes" id="UP001239994">
    <property type="component" value="Unassembled WGS sequence"/>
</dbReference>
<name>A0AAD8ZNP5_9TELE</name>
<feature type="domain" description="C2H2-type" evidence="8">
    <location>
        <begin position="210"/>
        <end position="237"/>
    </location>
</feature>
<sequence length="410" mass="46992">MYRTIINTKVEFDDFQYEDSGEQLTVQDLEDEPSLLAILKAEPNPKEMSLCTHTEVSVNLQQADDKPSLPPAGHPIETQDAVCESDCQSISQKMGDVPGLTSACKTEPDPLELVYPVYKDEDQQTPLDLCAVKLENTRRVLEPRTSDEKVVTSGDWLASVVGKSLFTAFPVDNHMNLCSGLKLYSQCRITFPKQAYLKRYARTCSEERRFRCYYCGKSFALLRDFKTHFRTHVEGKCYQCPHCNCGFRCSTSLAIHQQIHTGEKRYHCSRCDQSFGHSGNLKKHWQVHAGEKPHLCTVCRKMFSQLSVLKINQRMHTGEKPYQCTQCGKTCTCLENLKIHQRMHSGEKPYQCPTCGIQFSYSSILKNHQRTHTKEKPYHCPQCDDKTFTHSASLTNHQRIHTGERPYWCS</sequence>
<proteinExistence type="predicted"/>
<feature type="domain" description="C2H2-type" evidence="8">
    <location>
        <begin position="350"/>
        <end position="377"/>
    </location>
</feature>
<keyword evidence="3" id="KW-0677">Repeat</keyword>
<evidence type="ECO:0000256" key="3">
    <source>
        <dbReference type="ARBA" id="ARBA00022737"/>
    </source>
</evidence>
<keyword evidence="4 7" id="KW-0863">Zinc-finger</keyword>
<keyword evidence="10" id="KW-1185">Reference proteome</keyword>
<evidence type="ECO:0000313" key="9">
    <source>
        <dbReference type="EMBL" id="KAK1802647.1"/>
    </source>
</evidence>
<dbReference type="InterPro" id="IPR036236">
    <property type="entry name" value="Znf_C2H2_sf"/>
</dbReference>
<organism evidence="9 10">
    <name type="scientific">Electrophorus voltai</name>
    <dbReference type="NCBI Taxonomy" id="2609070"/>
    <lineage>
        <taxon>Eukaryota</taxon>
        <taxon>Metazoa</taxon>
        <taxon>Chordata</taxon>
        <taxon>Craniata</taxon>
        <taxon>Vertebrata</taxon>
        <taxon>Euteleostomi</taxon>
        <taxon>Actinopterygii</taxon>
        <taxon>Neopterygii</taxon>
        <taxon>Teleostei</taxon>
        <taxon>Ostariophysi</taxon>
        <taxon>Gymnotiformes</taxon>
        <taxon>Gymnotoidei</taxon>
        <taxon>Gymnotidae</taxon>
        <taxon>Electrophorus</taxon>
    </lineage>
</organism>
<reference evidence="9" key="1">
    <citation type="submission" date="2023-03" db="EMBL/GenBank/DDBJ databases">
        <title>Electrophorus voltai genome.</title>
        <authorList>
            <person name="Bian C."/>
        </authorList>
    </citation>
    <scope>NUCLEOTIDE SEQUENCE</scope>
    <source>
        <strain evidence="9">CB-2022</strain>
        <tissue evidence="9">Muscle</tissue>
    </source>
</reference>
<dbReference type="FunFam" id="3.30.160.60:FF:002090">
    <property type="entry name" value="Zinc finger protein 473"/>
    <property type="match status" value="1"/>
</dbReference>
<dbReference type="SMART" id="SM00355">
    <property type="entry name" value="ZnF_C2H2"/>
    <property type="match status" value="7"/>
</dbReference>
<comment type="subcellular location">
    <subcellularLocation>
        <location evidence="1">Nucleus</location>
    </subcellularLocation>
</comment>
<dbReference type="EMBL" id="JAROKS010000006">
    <property type="protein sequence ID" value="KAK1802647.1"/>
    <property type="molecule type" value="Genomic_DNA"/>
</dbReference>
<feature type="domain" description="C2H2-type" evidence="8">
    <location>
        <begin position="322"/>
        <end position="349"/>
    </location>
</feature>
<evidence type="ECO:0000256" key="5">
    <source>
        <dbReference type="ARBA" id="ARBA00022833"/>
    </source>
</evidence>
<dbReference type="FunFam" id="3.30.160.60:FF:000446">
    <property type="entry name" value="Zinc finger protein"/>
    <property type="match status" value="1"/>
</dbReference>
<evidence type="ECO:0000256" key="7">
    <source>
        <dbReference type="PROSITE-ProRule" id="PRU00042"/>
    </source>
</evidence>
<feature type="domain" description="C2H2-type" evidence="8">
    <location>
        <begin position="378"/>
        <end position="406"/>
    </location>
</feature>
<dbReference type="GO" id="GO:0008270">
    <property type="term" value="F:zinc ion binding"/>
    <property type="evidence" value="ECO:0007669"/>
    <property type="project" value="UniProtKB-KW"/>
</dbReference>
<evidence type="ECO:0000256" key="4">
    <source>
        <dbReference type="ARBA" id="ARBA00022771"/>
    </source>
</evidence>
<dbReference type="SUPFAM" id="SSF57667">
    <property type="entry name" value="beta-beta-alpha zinc fingers"/>
    <property type="match status" value="4"/>
</dbReference>
<keyword evidence="6" id="KW-0539">Nucleus</keyword>
<feature type="domain" description="C2H2-type" evidence="8">
    <location>
        <begin position="266"/>
        <end position="293"/>
    </location>
</feature>
<accession>A0AAD8ZNP5</accession>
<gene>
    <name evidence="9" type="ORF">P4O66_004293</name>
</gene>
<dbReference type="InterPro" id="IPR013087">
    <property type="entry name" value="Znf_C2H2_type"/>
</dbReference>
<protein>
    <recommendedName>
        <fullName evidence="8">C2H2-type domain-containing protein</fullName>
    </recommendedName>
</protein>
<evidence type="ECO:0000256" key="6">
    <source>
        <dbReference type="ARBA" id="ARBA00023242"/>
    </source>
</evidence>
<evidence type="ECO:0000259" key="8">
    <source>
        <dbReference type="PROSITE" id="PS50157"/>
    </source>
</evidence>
<dbReference type="GO" id="GO:0000978">
    <property type="term" value="F:RNA polymerase II cis-regulatory region sequence-specific DNA binding"/>
    <property type="evidence" value="ECO:0007669"/>
    <property type="project" value="TreeGrafter"/>
</dbReference>
<evidence type="ECO:0000256" key="2">
    <source>
        <dbReference type="ARBA" id="ARBA00022723"/>
    </source>
</evidence>
<dbReference type="FunFam" id="3.30.160.60:FF:000180">
    <property type="entry name" value="Zinc finger protein 689"/>
    <property type="match status" value="1"/>
</dbReference>
<dbReference type="PROSITE" id="PS50157">
    <property type="entry name" value="ZINC_FINGER_C2H2_2"/>
    <property type="match status" value="7"/>
</dbReference>
<evidence type="ECO:0000256" key="1">
    <source>
        <dbReference type="ARBA" id="ARBA00004123"/>
    </source>
</evidence>
<dbReference type="FunFam" id="3.30.160.60:FF:000218">
    <property type="entry name" value="Zinc finger protein 10"/>
    <property type="match status" value="1"/>
</dbReference>